<protein>
    <submittedName>
        <fullName evidence="2">LicD family protein</fullName>
    </submittedName>
</protein>
<dbReference type="Proteomes" id="UP000663992">
    <property type="component" value="Unassembled WGS sequence"/>
</dbReference>
<dbReference type="InterPro" id="IPR007074">
    <property type="entry name" value="LicD/FKTN/FKRP_NTP_transf"/>
</dbReference>
<name>A0ABS3CQQ3_9ALTE</name>
<dbReference type="PANTHER" id="PTHR43404">
    <property type="entry name" value="LIPOPOLYSACCHARIDE CHOLINEPHOSPHOTRANSFERASE LICD"/>
    <property type="match status" value="1"/>
</dbReference>
<accession>A0ABS3CQQ3</accession>
<proteinExistence type="predicted"/>
<evidence type="ECO:0000313" key="2">
    <source>
        <dbReference type="EMBL" id="MBN7818879.1"/>
    </source>
</evidence>
<dbReference type="RefSeq" id="WP_206592705.1">
    <property type="nucleotide sequence ID" value="NZ_JAFKCS010000002.1"/>
</dbReference>
<dbReference type="PANTHER" id="PTHR43404:SF1">
    <property type="entry name" value="MNN4P"/>
    <property type="match status" value="1"/>
</dbReference>
<dbReference type="Gene3D" id="3.40.50.720">
    <property type="entry name" value="NAD(P)-binding Rossmann-like Domain"/>
    <property type="match status" value="1"/>
</dbReference>
<evidence type="ECO:0000259" key="1">
    <source>
        <dbReference type="Pfam" id="PF04991"/>
    </source>
</evidence>
<sequence>MPVLLFGASKAGECFLNQHPELEVVGFVDNDPTRQGSTYLGKTVFSPQAISTLTFDRVIITSQWADAIRTQLVEEIGIADNLIEVPAKQQVKAALPFQHPPTLALGHKLLTRLNGFLKTQGISACLDSGTLLGAIRHQDFIPWDDDIDLAVDETEFVKLTRCIPAFFAQLPEQTQLDWQILMLKVNGEDCCINIEFSPRPGADFVPFDLSLQMRRQQGRHSELVSSSGLFFGPAEHFAHYDEVLFLGQLFYIPANAENFLTFMYGNWKEPKQGTKITEYQNRRAQLPVEDMKAQVCKHLLAGYAT</sequence>
<reference evidence="2 3" key="1">
    <citation type="submission" date="2021-03" db="EMBL/GenBank/DDBJ databases">
        <title>novel species isolated from a fishpond in China.</title>
        <authorList>
            <person name="Lu H."/>
            <person name="Cai Z."/>
        </authorList>
    </citation>
    <scope>NUCLEOTIDE SEQUENCE [LARGE SCALE GENOMIC DNA]</scope>
    <source>
        <strain evidence="2 3">Y57</strain>
    </source>
</reference>
<feature type="domain" description="LicD/FKTN/FKRP nucleotidyltransferase" evidence="1">
    <location>
        <begin position="118"/>
        <end position="172"/>
    </location>
</feature>
<evidence type="ECO:0000313" key="3">
    <source>
        <dbReference type="Proteomes" id="UP000663992"/>
    </source>
</evidence>
<dbReference type="EMBL" id="JAFKCS010000002">
    <property type="protein sequence ID" value="MBN7818879.1"/>
    <property type="molecule type" value="Genomic_DNA"/>
</dbReference>
<comment type="caution">
    <text evidence="2">The sequence shown here is derived from an EMBL/GenBank/DDBJ whole genome shotgun (WGS) entry which is preliminary data.</text>
</comment>
<gene>
    <name evidence="2" type="ORF">J0A65_03330</name>
</gene>
<organism evidence="2 3">
    <name type="scientific">Bowmanella yangjiangensis</name>
    <dbReference type="NCBI Taxonomy" id="2811230"/>
    <lineage>
        <taxon>Bacteria</taxon>
        <taxon>Pseudomonadati</taxon>
        <taxon>Pseudomonadota</taxon>
        <taxon>Gammaproteobacteria</taxon>
        <taxon>Alteromonadales</taxon>
        <taxon>Alteromonadaceae</taxon>
        <taxon>Bowmanella</taxon>
    </lineage>
</organism>
<dbReference type="Pfam" id="PF04991">
    <property type="entry name" value="LicD"/>
    <property type="match status" value="1"/>
</dbReference>
<keyword evidence="3" id="KW-1185">Reference proteome</keyword>
<dbReference type="InterPro" id="IPR052942">
    <property type="entry name" value="LPS_cholinephosphotransferase"/>
</dbReference>